<dbReference type="EMBL" id="CM003532">
    <property type="protein sequence ID" value="RCV27084.1"/>
    <property type="molecule type" value="Genomic_DNA"/>
</dbReference>
<proteinExistence type="predicted"/>
<protein>
    <submittedName>
        <fullName evidence="2">Uncharacterized protein</fullName>
    </submittedName>
</protein>
<feature type="region of interest" description="Disordered" evidence="1">
    <location>
        <begin position="98"/>
        <end position="127"/>
    </location>
</feature>
<name>A0A368RAH5_SETIT</name>
<gene>
    <name evidence="2" type="ORF">SETIT_5G296600v2</name>
</gene>
<dbReference type="AlphaFoldDB" id="A0A368RAH5"/>
<evidence type="ECO:0000256" key="1">
    <source>
        <dbReference type="SAM" id="MobiDB-lite"/>
    </source>
</evidence>
<reference evidence="2" key="2">
    <citation type="submission" date="2015-07" db="EMBL/GenBank/DDBJ databases">
        <authorList>
            <person name="Noorani M."/>
        </authorList>
    </citation>
    <scope>NUCLEOTIDE SEQUENCE</scope>
    <source>
        <strain evidence="2">Yugu1</strain>
    </source>
</reference>
<accession>A0A368RAH5</accession>
<feature type="compositionally biased region" description="Polar residues" evidence="1">
    <location>
        <begin position="98"/>
        <end position="110"/>
    </location>
</feature>
<organism evidence="2">
    <name type="scientific">Setaria italica</name>
    <name type="common">Foxtail millet</name>
    <name type="synonym">Panicum italicum</name>
    <dbReference type="NCBI Taxonomy" id="4555"/>
    <lineage>
        <taxon>Eukaryota</taxon>
        <taxon>Viridiplantae</taxon>
        <taxon>Streptophyta</taxon>
        <taxon>Embryophyta</taxon>
        <taxon>Tracheophyta</taxon>
        <taxon>Spermatophyta</taxon>
        <taxon>Magnoliopsida</taxon>
        <taxon>Liliopsida</taxon>
        <taxon>Poales</taxon>
        <taxon>Poaceae</taxon>
        <taxon>PACMAD clade</taxon>
        <taxon>Panicoideae</taxon>
        <taxon>Panicodae</taxon>
        <taxon>Paniceae</taxon>
        <taxon>Cenchrinae</taxon>
        <taxon>Setaria</taxon>
    </lineage>
</organism>
<evidence type="ECO:0000313" key="2">
    <source>
        <dbReference type="EMBL" id="RCV27084.1"/>
    </source>
</evidence>
<sequence>MATTSVIVHICYWLALYARPHIPPILFFSESAAPSSSAPLSHPSKQSNPWRPKILALLCTTALLHPDPNLAALAPPYSLPLSPFLFSSLRKAIQQQLTLSKPSHSTSSRKQAAKPQGQLTVSSPMRL</sequence>
<reference evidence="2" key="1">
    <citation type="journal article" date="2012" name="Nat. Biotechnol.">
        <title>Reference genome sequence of the model plant Setaria.</title>
        <authorList>
            <person name="Bennetzen J.L."/>
            <person name="Schmutz J."/>
            <person name="Wang H."/>
            <person name="Percifield R."/>
            <person name="Hawkins J."/>
            <person name="Pontaroli A.C."/>
            <person name="Estep M."/>
            <person name="Feng L."/>
            <person name="Vaughn J.N."/>
            <person name="Grimwood J."/>
            <person name="Jenkins J."/>
            <person name="Barry K."/>
            <person name="Lindquist E."/>
            <person name="Hellsten U."/>
            <person name="Deshpande S."/>
            <person name="Wang X."/>
            <person name="Wu X."/>
            <person name="Mitros T."/>
            <person name="Triplett J."/>
            <person name="Yang X."/>
            <person name="Ye C.Y."/>
            <person name="Mauro-Herrera M."/>
            <person name="Wang L."/>
            <person name="Li P."/>
            <person name="Sharma M."/>
            <person name="Sharma R."/>
            <person name="Ronald P.C."/>
            <person name="Panaud O."/>
            <person name="Kellogg E.A."/>
            <person name="Brutnell T.P."/>
            <person name="Doust A.N."/>
            <person name="Tuskan G.A."/>
            <person name="Rokhsar D."/>
            <person name="Devos K.M."/>
        </authorList>
    </citation>
    <scope>NUCLEOTIDE SEQUENCE [LARGE SCALE GENOMIC DNA]</scope>
    <source>
        <strain evidence="2">Yugu1</strain>
    </source>
</reference>
<feature type="compositionally biased region" description="Polar residues" evidence="1">
    <location>
        <begin position="117"/>
        <end position="127"/>
    </location>
</feature>